<evidence type="ECO:0000256" key="7">
    <source>
        <dbReference type="SAM" id="Phobius"/>
    </source>
</evidence>
<dbReference type="PANTHER" id="PTHR35201">
    <property type="entry name" value="TERPENE SYNTHASE"/>
    <property type="match status" value="1"/>
</dbReference>
<keyword evidence="7" id="KW-1133">Transmembrane helix</keyword>
<evidence type="ECO:0000256" key="4">
    <source>
        <dbReference type="ARBA" id="ARBA00022842"/>
    </source>
</evidence>
<dbReference type="EMBL" id="JASBNA010000002">
    <property type="protein sequence ID" value="KAK7694474.1"/>
    <property type="molecule type" value="Genomic_DNA"/>
</dbReference>
<dbReference type="GO" id="GO:0046872">
    <property type="term" value="F:metal ion binding"/>
    <property type="evidence" value="ECO:0007669"/>
    <property type="project" value="UniProtKB-KW"/>
</dbReference>
<evidence type="ECO:0000256" key="3">
    <source>
        <dbReference type="ARBA" id="ARBA00022723"/>
    </source>
</evidence>
<dbReference type="Proteomes" id="UP001385951">
    <property type="component" value="Unassembled WGS sequence"/>
</dbReference>
<evidence type="ECO:0000313" key="8">
    <source>
        <dbReference type="EMBL" id="KAK7694474.1"/>
    </source>
</evidence>
<evidence type="ECO:0000313" key="9">
    <source>
        <dbReference type="Proteomes" id="UP001385951"/>
    </source>
</evidence>
<comment type="cofactor">
    <cofactor evidence="1 6">
        <name>Mg(2+)</name>
        <dbReference type="ChEBI" id="CHEBI:18420"/>
    </cofactor>
</comment>
<keyword evidence="3 6" id="KW-0479">Metal-binding</keyword>
<dbReference type="PANTHER" id="PTHR35201:SF4">
    <property type="entry name" value="BETA-PINACENE SYNTHASE-RELATED"/>
    <property type="match status" value="1"/>
</dbReference>
<name>A0AAW0GTU9_9APHY</name>
<keyword evidence="4 6" id="KW-0460">Magnesium</keyword>
<protein>
    <recommendedName>
        <fullName evidence="6">Terpene synthase</fullName>
        <ecNumber evidence="6">4.2.3.-</ecNumber>
    </recommendedName>
</protein>
<accession>A0AAW0GTU9</accession>
<sequence>MSLQSSMPSYFLIPDTLRNWPWPRHLNLHYAVCKEESAAWCESFNAFSPKAQRAFNRCDFNLLASLAFPRLDKDGCRIGCDLMNLFFVFDEYSDVAAATEVRKQADIIMDALRNPTRPRPKGEWVGGEVARQFWENAIKTTTLTAQRRFIDTFQLYTDSVVQQAADRDHSHIRSVDHYFDLRRDTIGAKPSFAILEVKMDLPDEVLNHPSIVTLTAACIDMLIIGNDLCSYNVEQARGDDGHNLVTIVMHERKCDLISALKWISGLHDDLVEKFLSTLKAVPSFGNRNLDEQVSTYVDGLGNWVRANDTWSFESERYFGKKGLEIQQSRLVKVLPKEVGESAYQYVTPTSVQRKSPLHIFPSIWRENFQIQFLLILLGLLGLCLVVSPSFVPSLANVSPFET</sequence>
<dbReference type="Gene3D" id="1.10.600.10">
    <property type="entry name" value="Farnesyl Diphosphate Synthase"/>
    <property type="match status" value="1"/>
</dbReference>
<keyword evidence="9" id="KW-1185">Reference proteome</keyword>
<evidence type="ECO:0000256" key="6">
    <source>
        <dbReference type="RuleBase" id="RU366034"/>
    </source>
</evidence>
<dbReference type="AlphaFoldDB" id="A0AAW0GTU9"/>
<proteinExistence type="inferred from homology"/>
<comment type="similarity">
    <text evidence="2 6">Belongs to the terpene synthase family.</text>
</comment>
<dbReference type="GO" id="GO:0010333">
    <property type="term" value="F:terpene synthase activity"/>
    <property type="evidence" value="ECO:0007669"/>
    <property type="project" value="InterPro"/>
</dbReference>
<gene>
    <name evidence="8" type="primary">AGR7_1</name>
    <name evidence="8" type="ORF">QCA50_001660</name>
</gene>
<dbReference type="GO" id="GO:0008299">
    <property type="term" value="P:isoprenoid biosynthetic process"/>
    <property type="evidence" value="ECO:0007669"/>
    <property type="project" value="UniProtKB-ARBA"/>
</dbReference>
<dbReference type="Pfam" id="PF19086">
    <property type="entry name" value="Terpene_syn_C_2"/>
    <property type="match status" value="1"/>
</dbReference>
<organism evidence="8 9">
    <name type="scientific">Cerrena zonata</name>
    <dbReference type="NCBI Taxonomy" id="2478898"/>
    <lineage>
        <taxon>Eukaryota</taxon>
        <taxon>Fungi</taxon>
        <taxon>Dikarya</taxon>
        <taxon>Basidiomycota</taxon>
        <taxon>Agaricomycotina</taxon>
        <taxon>Agaricomycetes</taxon>
        <taxon>Polyporales</taxon>
        <taxon>Cerrenaceae</taxon>
        <taxon>Cerrena</taxon>
    </lineage>
</organism>
<feature type="transmembrane region" description="Helical" evidence="7">
    <location>
        <begin position="372"/>
        <end position="391"/>
    </location>
</feature>
<dbReference type="SUPFAM" id="SSF48576">
    <property type="entry name" value="Terpenoid synthases"/>
    <property type="match status" value="1"/>
</dbReference>
<evidence type="ECO:0000256" key="2">
    <source>
        <dbReference type="ARBA" id="ARBA00006333"/>
    </source>
</evidence>
<dbReference type="EC" id="4.2.3.-" evidence="6"/>
<reference evidence="8 9" key="1">
    <citation type="submission" date="2022-09" db="EMBL/GenBank/DDBJ databases">
        <authorList>
            <person name="Palmer J.M."/>
        </authorList>
    </citation>
    <scope>NUCLEOTIDE SEQUENCE [LARGE SCALE GENOMIC DNA]</scope>
    <source>
        <strain evidence="8 9">DSM 7382</strain>
    </source>
</reference>
<keyword evidence="5 6" id="KW-0456">Lyase</keyword>
<evidence type="ECO:0000256" key="5">
    <source>
        <dbReference type="ARBA" id="ARBA00023239"/>
    </source>
</evidence>
<evidence type="ECO:0000256" key="1">
    <source>
        <dbReference type="ARBA" id="ARBA00001946"/>
    </source>
</evidence>
<dbReference type="InterPro" id="IPR008949">
    <property type="entry name" value="Isoprenoid_synthase_dom_sf"/>
</dbReference>
<dbReference type="InterPro" id="IPR034686">
    <property type="entry name" value="Terpene_cyclase-like_2"/>
</dbReference>
<dbReference type="SFLD" id="SFLDG01020">
    <property type="entry name" value="Terpene_Cyclase_Like_2"/>
    <property type="match status" value="1"/>
</dbReference>
<keyword evidence="7" id="KW-0812">Transmembrane</keyword>
<comment type="caution">
    <text evidence="8">The sequence shown here is derived from an EMBL/GenBank/DDBJ whole genome shotgun (WGS) entry which is preliminary data.</text>
</comment>
<dbReference type="SFLD" id="SFLDS00005">
    <property type="entry name" value="Isoprenoid_Synthase_Type_I"/>
    <property type="match status" value="1"/>
</dbReference>
<keyword evidence="7" id="KW-0472">Membrane</keyword>